<protein>
    <submittedName>
        <fullName evidence="2">Uncharacterized protein</fullName>
    </submittedName>
</protein>
<gene>
    <name evidence="2" type="ORF">DFH07DRAFT_735223</name>
</gene>
<sequence>MKDTKQVLEVVKWFNNHGKALDLLRAQQKIIFLVVLHLILPVITRWTAHYCSLQCLKKVERAIWACVVTHEDTLRVCAGRKPEQIAAAEVIIETCKQNGFWKNITRYVDT</sequence>
<keyword evidence="1" id="KW-0472">Membrane</keyword>
<organism evidence="2 3">
    <name type="scientific">Mycena maculata</name>
    <dbReference type="NCBI Taxonomy" id="230809"/>
    <lineage>
        <taxon>Eukaryota</taxon>
        <taxon>Fungi</taxon>
        <taxon>Dikarya</taxon>
        <taxon>Basidiomycota</taxon>
        <taxon>Agaricomycotina</taxon>
        <taxon>Agaricomycetes</taxon>
        <taxon>Agaricomycetidae</taxon>
        <taxon>Agaricales</taxon>
        <taxon>Marasmiineae</taxon>
        <taxon>Mycenaceae</taxon>
        <taxon>Mycena</taxon>
    </lineage>
</organism>
<evidence type="ECO:0000313" key="2">
    <source>
        <dbReference type="EMBL" id="KAJ7770862.1"/>
    </source>
</evidence>
<reference evidence="2" key="1">
    <citation type="submission" date="2023-03" db="EMBL/GenBank/DDBJ databases">
        <title>Massive genome expansion in bonnet fungi (Mycena s.s.) driven by repeated elements and novel gene families across ecological guilds.</title>
        <authorList>
            <consortium name="Lawrence Berkeley National Laboratory"/>
            <person name="Harder C.B."/>
            <person name="Miyauchi S."/>
            <person name="Viragh M."/>
            <person name="Kuo A."/>
            <person name="Thoen E."/>
            <person name="Andreopoulos B."/>
            <person name="Lu D."/>
            <person name="Skrede I."/>
            <person name="Drula E."/>
            <person name="Henrissat B."/>
            <person name="Morin E."/>
            <person name="Kohler A."/>
            <person name="Barry K."/>
            <person name="LaButti K."/>
            <person name="Morin E."/>
            <person name="Salamov A."/>
            <person name="Lipzen A."/>
            <person name="Mereny Z."/>
            <person name="Hegedus B."/>
            <person name="Baldrian P."/>
            <person name="Stursova M."/>
            <person name="Weitz H."/>
            <person name="Taylor A."/>
            <person name="Grigoriev I.V."/>
            <person name="Nagy L.G."/>
            <person name="Martin F."/>
            <person name="Kauserud H."/>
        </authorList>
    </citation>
    <scope>NUCLEOTIDE SEQUENCE</scope>
    <source>
        <strain evidence="2">CBHHK188m</strain>
    </source>
</reference>
<name>A0AAD7JUM1_9AGAR</name>
<comment type="caution">
    <text evidence="2">The sequence shown here is derived from an EMBL/GenBank/DDBJ whole genome shotgun (WGS) entry which is preliminary data.</text>
</comment>
<proteinExistence type="predicted"/>
<feature type="transmembrane region" description="Helical" evidence="1">
    <location>
        <begin position="30"/>
        <end position="48"/>
    </location>
</feature>
<dbReference type="AlphaFoldDB" id="A0AAD7JUM1"/>
<keyword evidence="3" id="KW-1185">Reference proteome</keyword>
<dbReference type="Proteomes" id="UP001215280">
    <property type="component" value="Unassembled WGS sequence"/>
</dbReference>
<keyword evidence="1" id="KW-0812">Transmembrane</keyword>
<evidence type="ECO:0000256" key="1">
    <source>
        <dbReference type="SAM" id="Phobius"/>
    </source>
</evidence>
<dbReference type="EMBL" id="JARJLG010000023">
    <property type="protein sequence ID" value="KAJ7770862.1"/>
    <property type="molecule type" value="Genomic_DNA"/>
</dbReference>
<evidence type="ECO:0000313" key="3">
    <source>
        <dbReference type="Proteomes" id="UP001215280"/>
    </source>
</evidence>
<accession>A0AAD7JUM1</accession>
<keyword evidence="1" id="KW-1133">Transmembrane helix</keyword>